<sequence length="49" mass="5591">MFSHESTGLIALYIIVALIVVSTAGHIAHSHWQYRQGKRDRSLERNGRD</sequence>
<protein>
    <submittedName>
        <fullName evidence="2">Uncharacterized protein</fullName>
    </submittedName>
</protein>
<keyword evidence="1" id="KW-0812">Transmembrane</keyword>
<feature type="transmembrane region" description="Helical" evidence="1">
    <location>
        <begin position="6"/>
        <end position="28"/>
    </location>
</feature>
<organism evidence="2 3">
    <name type="scientific">Pseudomonas coleopterorum</name>
    <dbReference type="NCBI Taxonomy" id="1605838"/>
    <lineage>
        <taxon>Bacteria</taxon>
        <taxon>Pseudomonadati</taxon>
        <taxon>Pseudomonadota</taxon>
        <taxon>Gammaproteobacteria</taxon>
        <taxon>Pseudomonadales</taxon>
        <taxon>Pseudomonadaceae</taxon>
        <taxon>Pseudomonas</taxon>
    </lineage>
</organism>
<evidence type="ECO:0000313" key="3">
    <source>
        <dbReference type="Proteomes" id="UP000620025"/>
    </source>
</evidence>
<accession>A0ABR9BV90</accession>
<dbReference type="EMBL" id="JACYWZ010000001">
    <property type="protein sequence ID" value="MBD8768894.1"/>
    <property type="molecule type" value="Genomic_DNA"/>
</dbReference>
<reference evidence="2 3" key="1">
    <citation type="journal article" date="2020" name="FEMS Microbiol. Ecol.">
        <title>Temporal dynamics of bacterial communities during seed development and maturation.</title>
        <authorList>
            <person name="Chesneau G."/>
            <person name="Torres-Cortes G."/>
            <person name="Briand M."/>
            <person name="Darrasse A."/>
            <person name="Preveaux A."/>
            <person name="Marais C."/>
            <person name="Jacques M.A."/>
            <person name="Shade A."/>
            <person name="Barret M."/>
        </authorList>
    </citation>
    <scope>NUCLEOTIDE SEQUENCE [LARGE SCALE GENOMIC DNA]</scope>
    <source>
        <strain evidence="2 3">CFBP13599</strain>
    </source>
</reference>
<keyword evidence="3" id="KW-1185">Reference proteome</keyword>
<comment type="caution">
    <text evidence="2">The sequence shown here is derived from an EMBL/GenBank/DDBJ whole genome shotgun (WGS) entry which is preliminary data.</text>
</comment>
<evidence type="ECO:0000256" key="1">
    <source>
        <dbReference type="SAM" id="Phobius"/>
    </source>
</evidence>
<gene>
    <name evidence="2" type="ORF">IFT38_05020</name>
</gene>
<keyword evidence="1" id="KW-0472">Membrane</keyword>
<evidence type="ECO:0000313" key="2">
    <source>
        <dbReference type="EMBL" id="MBD8768894.1"/>
    </source>
</evidence>
<dbReference type="Proteomes" id="UP000620025">
    <property type="component" value="Unassembled WGS sequence"/>
</dbReference>
<proteinExistence type="predicted"/>
<keyword evidence="1" id="KW-1133">Transmembrane helix</keyword>
<dbReference type="RefSeq" id="WP_167649255.1">
    <property type="nucleotide sequence ID" value="NZ_JACYWW010000001.1"/>
</dbReference>
<name>A0ABR9BV90_9PSED</name>